<dbReference type="Gene3D" id="1.10.1660.10">
    <property type="match status" value="1"/>
</dbReference>
<accession>A0A0L6U3Z4</accession>
<dbReference type="InterPro" id="IPR029442">
    <property type="entry name" value="GyrI-like"/>
</dbReference>
<dbReference type="STRING" id="52689.AKG39_02560"/>
<evidence type="ECO:0000256" key="2">
    <source>
        <dbReference type="SAM" id="Coils"/>
    </source>
</evidence>
<dbReference type="Pfam" id="PF06445">
    <property type="entry name" value="GyrI-like"/>
    <property type="match status" value="1"/>
</dbReference>
<dbReference type="PROSITE" id="PS00552">
    <property type="entry name" value="HTH_MERR_1"/>
    <property type="match status" value="1"/>
</dbReference>
<dbReference type="SMART" id="SM00871">
    <property type="entry name" value="AraC_E_bind"/>
    <property type="match status" value="1"/>
</dbReference>
<dbReference type="PROSITE" id="PS50937">
    <property type="entry name" value="HTH_MERR_2"/>
    <property type="match status" value="1"/>
</dbReference>
<gene>
    <name evidence="4" type="ORF">AKG39_02560</name>
</gene>
<protein>
    <submittedName>
        <fullName evidence="4">MerR family transcriptional regulator</fullName>
    </submittedName>
</protein>
<keyword evidence="2" id="KW-0175">Coiled coil</keyword>
<dbReference type="InterPro" id="IPR009061">
    <property type="entry name" value="DNA-bd_dom_put_sf"/>
</dbReference>
<dbReference type="PATRIC" id="fig|52689.4.peg.3432"/>
<evidence type="ECO:0000313" key="5">
    <source>
        <dbReference type="Proteomes" id="UP000036873"/>
    </source>
</evidence>
<evidence type="ECO:0000256" key="1">
    <source>
        <dbReference type="ARBA" id="ARBA00023125"/>
    </source>
</evidence>
<keyword evidence="5" id="KW-1185">Reference proteome</keyword>
<dbReference type="InterPro" id="IPR000551">
    <property type="entry name" value="MerR-type_HTH_dom"/>
</dbReference>
<dbReference type="InterPro" id="IPR011256">
    <property type="entry name" value="Reg_factor_effector_dom_sf"/>
</dbReference>
<dbReference type="GO" id="GO:0003700">
    <property type="term" value="F:DNA-binding transcription factor activity"/>
    <property type="evidence" value="ECO:0007669"/>
    <property type="project" value="InterPro"/>
</dbReference>
<dbReference type="SUPFAM" id="SSF55136">
    <property type="entry name" value="Probable bacterial effector-binding domain"/>
    <property type="match status" value="1"/>
</dbReference>
<dbReference type="InterPro" id="IPR010499">
    <property type="entry name" value="AraC_E-bd"/>
</dbReference>
<name>A0A0L6U3Z4_9FIRM</name>
<dbReference type="Gene3D" id="3.20.80.10">
    <property type="entry name" value="Regulatory factor, effector binding domain"/>
    <property type="match status" value="1"/>
</dbReference>
<proteinExistence type="predicted"/>
<sequence>MFKIGEFSKLTQVSIRMLRYYDETGLFKPATTDCFTGYRLYSVTQIPMLHKIIFLRDLGYTVSEIKIALDHWTGDFIADQLKSKRTEVQHSIEQETEKLRKIEAALENIKKDEIAIRYDFIIKQIPTYSVISLRRVLPNYFCEEMLWRELGQWSQKENIALPSNGQCFAIYHDNEFKEKDVDVEVCIVVNVKKKTEGTLCFRETEAVEMMACTMVYGPYENISGVFRSFAYWLTEHSGFKMSGKNRQICHRGPWNEENPAHYLTEIQIELEKV</sequence>
<dbReference type="GO" id="GO:0003677">
    <property type="term" value="F:DNA binding"/>
    <property type="evidence" value="ECO:0007669"/>
    <property type="project" value="UniProtKB-KW"/>
</dbReference>
<dbReference type="PANTHER" id="PTHR30204:SF97">
    <property type="entry name" value="MERR FAMILY REGULATORY PROTEIN"/>
    <property type="match status" value="1"/>
</dbReference>
<dbReference type="InterPro" id="IPR047057">
    <property type="entry name" value="MerR_fam"/>
</dbReference>
<dbReference type="CDD" id="cd01107">
    <property type="entry name" value="HTH_BmrR"/>
    <property type="match status" value="1"/>
</dbReference>
<dbReference type="OrthoDB" id="9773308at2"/>
<evidence type="ECO:0000259" key="3">
    <source>
        <dbReference type="PROSITE" id="PS50937"/>
    </source>
</evidence>
<dbReference type="Proteomes" id="UP000036873">
    <property type="component" value="Unassembled WGS sequence"/>
</dbReference>
<feature type="coiled-coil region" evidence="2">
    <location>
        <begin position="78"/>
        <end position="112"/>
    </location>
</feature>
<dbReference type="Pfam" id="PF13411">
    <property type="entry name" value="MerR_1"/>
    <property type="match status" value="1"/>
</dbReference>
<dbReference type="EMBL" id="LGYO01000007">
    <property type="protein sequence ID" value="KNZ43057.1"/>
    <property type="molecule type" value="Genomic_DNA"/>
</dbReference>
<evidence type="ECO:0000313" key="4">
    <source>
        <dbReference type="EMBL" id="KNZ43057.1"/>
    </source>
</evidence>
<organism evidence="4 5">
    <name type="scientific">Acetobacterium bakii</name>
    <dbReference type="NCBI Taxonomy" id="52689"/>
    <lineage>
        <taxon>Bacteria</taxon>
        <taxon>Bacillati</taxon>
        <taxon>Bacillota</taxon>
        <taxon>Clostridia</taxon>
        <taxon>Eubacteriales</taxon>
        <taxon>Eubacteriaceae</taxon>
        <taxon>Acetobacterium</taxon>
    </lineage>
</organism>
<keyword evidence="1" id="KW-0238">DNA-binding</keyword>
<dbReference type="SMART" id="SM00422">
    <property type="entry name" value="HTH_MERR"/>
    <property type="match status" value="1"/>
</dbReference>
<dbReference type="SUPFAM" id="SSF46955">
    <property type="entry name" value="Putative DNA-binding domain"/>
    <property type="match status" value="1"/>
</dbReference>
<reference evidence="5" key="1">
    <citation type="submission" date="2015-07" db="EMBL/GenBank/DDBJ databases">
        <title>Draft genome sequence of Acetobacterium bakii DSM 8293, a potential psychrophilic chemical producer through syngas fermentation.</title>
        <authorList>
            <person name="Song Y."/>
            <person name="Hwang S."/>
            <person name="Cho B.-K."/>
        </authorList>
    </citation>
    <scope>NUCLEOTIDE SEQUENCE [LARGE SCALE GENOMIC DNA]</scope>
    <source>
        <strain evidence="5">DSM 8239</strain>
    </source>
</reference>
<comment type="caution">
    <text evidence="4">The sequence shown here is derived from an EMBL/GenBank/DDBJ whole genome shotgun (WGS) entry which is preliminary data.</text>
</comment>
<dbReference type="PANTHER" id="PTHR30204">
    <property type="entry name" value="REDOX-CYCLING DRUG-SENSING TRANSCRIPTIONAL ACTIVATOR SOXR"/>
    <property type="match status" value="1"/>
</dbReference>
<dbReference type="AlphaFoldDB" id="A0A0L6U3Z4"/>
<dbReference type="RefSeq" id="WP_050738792.1">
    <property type="nucleotide sequence ID" value="NZ_LGYO01000007.1"/>
</dbReference>
<feature type="domain" description="HTH merR-type" evidence="3">
    <location>
        <begin position="1"/>
        <end position="71"/>
    </location>
</feature>